<dbReference type="EMBL" id="QTJV01000012">
    <property type="protein sequence ID" value="RFM31725.1"/>
    <property type="molecule type" value="Genomic_DNA"/>
</dbReference>
<dbReference type="OrthoDB" id="1249607at2"/>
<feature type="transmembrane region" description="Helical" evidence="1">
    <location>
        <begin position="45"/>
        <end position="62"/>
    </location>
</feature>
<keyword evidence="1" id="KW-0472">Membrane</keyword>
<accession>A0A3E1NUV1</accession>
<reference evidence="2 3" key="1">
    <citation type="submission" date="2018-08" db="EMBL/GenBank/DDBJ databases">
        <title>Chitinophaga sp. K20C18050901, a novel bacterium isolated from forest soil.</title>
        <authorList>
            <person name="Wang C."/>
        </authorList>
    </citation>
    <scope>NUCLEOTIDE SEQUENCE [LARGE SCALE GENOMIC DNA]</scope>
    <source>
        <strain evidence="2 3">K20C18050901</strain>
    </source>
</reference>
<gene>
    <name evidence="2" type="ORF">DXN04_26520</name>
</gene>
<feature type="transmembrane region" description="Helical" evidence="1">
    <location>
        <begin position="68"/>
        <end position="88"/>
    </location>
</feature>
<keyword evidence="1" id="KW-1133">Transmembrane helix</keyword>
<feature type="transmembrane region" description="Helical" evidence="1">
    <location>
        <begin position="125"/>
        <end position="143"/>
    </location>
</feature>
<protein>
    <submittedName>
        <fullName evidence="2">Uncharacterized protein</fullName>
    </submittedName>
</protein>
<feature type="transmembrane region" description="Helical" evidence="1">
    <location>
        <begin position="155"/>
        <end position="175"/>
    </location>
</feature>
<dbReference type="AlphaFoldDB" id="A0A3E1NUV1"/>
<dbReference type="RefSeq" id="WP_116856433.1">
    <property type="nucleotide sequence ID" value="NZ_QTJV01000012.1"/>
</dbReference>
<keyword evidence="1" id="KW-0812">Transmembrane</keyword>
<dbReference type="Proteomes" id="UP000261174">
    <property type="component" value="Unassembled WGS sequence"/>
</dbReference>
<evidence type="ECO:0000313" key="3">
    <source>
        <dbReference type="Proteomes" id="UP000261174"/>
    </source>
</evidence>
<organism evidence="2 3">
    <name type="scientific">Chitinophaga silvisoli</name>
    <dbReference type="NCBI Taxonomy" id="2291814"/>
    <lineage>
        <taxon>Bacteria</taxon>
        <taxon>Pseudomonadati</taxon>
        <taxon>Bacteroidota</taxon>
        <taxon>Chitinophagia</taxon>
        <taxon>Chitinophagales</taxon>
        <taxon>Chitinophagaceae</taxon>
        <taxon>Chitinophaga</taxon>
    </lineage>
</organism>
<evidence type="ECO:0000256" key="1">
    <source>
        <dbReference type="SAM" id="Phobius"/>
    </source>
</evidence>
<keyword evidence="3" id="KW-1185">Reference proteome</keyword>
<name>A0A3E1NUV1_9BACT</name>
<comment type="caution">
    <text evidence="2">The sequence shown here is derived from an EMBL/GenBank/DDBJ whole genome shotgun (WGS) entry which is preliminary data.</text>
</comment>
<evidence type="ECO:0000313" key="2">
    <source>
        <dbReference type="EMBL" id="RFM31725.1"/>
    </source>
</evidence>
<proteinExistence type="predicted"/>
<sequence>MNFDDIQAAWNQESHNSIQLPTALNDLKGTKSPIKKIRTTMRTELIFQLIGLVVVGFFPQILNLNSSYLLAFYMTYGFMILISLYYFIRFYFFYKRLYNYTLNSKESLYTLYYDIKVNIEMYRSFNYSLIPILVIMLSLFIVAKVPLGALMDQSHLLMLGIIILAISTLLVYGFLEFGIKVGYGKYLKEIGSVLDQLRE</sequence>